<reference evidence="2" key="1">
    <citation type="submission" date="2025-08" db="UniProtKB">
        <authorList>
            <consortium name="RefSeq"/>
        </authorList>
    </citation>
    <scope>IDENTIFICATION</scope>
</reference>
<feature type="region of interest" description="Disordered" evidence="1">
    <location>
        <begin position="72"/>
        <end position="94"/>
    </location>
</feature>
<dbReference type="KEGG" id="nta:107807429"/>
<dbReference type="AlphaFoldDB" id="A0A1S4BEC3"/>
<evidence type="ECO:0000313" key="2">
    <source>
        <dbReference type="RefSeq" id="XP_016487280.1"/>
    </source>
</evidence>
<gene>
    <name evidence="2" type="primary">LOC107807429</name>
</gene>
<dbReference type="RefSeq" id="XP_016487280.1">
    <property type="nucleotide sequence ID" value="XM_016631794.1"/>
</dbReference>
<organism evidence="2">
    <name type="scientific">Nicotiana tabacum</name>
    <name type="common">Common tobacco</name>
    <dbReference type="NCBI Taxonomy" id="4097"/>
    <lineage>
        <taxon>Eukaryota</taxon>
        <taxon>Viridiplantae</taxon>
        <taxon>Streptophyta</taxon>
        <taxon>Embryophyta</taxon>
        <taxon>Tracheophyta</taxon>
        <taxon>Spermatophyta</taxon>
        <taxon>Magnoliopsida</taxon>
        <taxon>eudicotyledons</taxon>
        <taxon>Gunneridae</taxon>
        <taxon>Pentapetalae</taxon>
        <taxon>asterids</taxon>
        <taxon>lamiids</taxon>
        <taxon>Solanales</taxon>
        <taxon>Solanaceae</taxon>
        <taxon>Nicotianoideae</taxon>
        <taxon>Nicotianeae</taxon>
        <taxon>Nicotiana</taxon>
    </lineage>
</organism>
<sequence>MPTPGLRVFTSPVHEVTQASSSVLPENKQTKKSVAPKICYQQFDVSQGILQQSVTSQGILQQFAPCSDIVDDESEYENGDEDNEEPILRPKVISEAKTRLQQKKLLQKPTGIRKINFKGDETGVNIPTNLPYSPKKVTWKGNAAMTSNQLVEKNENRVGKLKAKKAKC</sequence>
<protein>
    <submittedName>
        <fullName evidence="2">Uncharacterized protein</fullName>
    </submittedName>
</protein>
<feature type="compositionally biased region" description="Acidic residues" evidence="1">
    <location>
        <begin position="72"/>
        <end position="85"/>
    </location>
</feature>
<dbReference type="PaxDb" id="4097-A0A1S4BEC3"/>
<proteinExistence type="predicted"/>
<evidence type="ECO:0000256" key="1">
    <source>
        <dbReference type="SAM" id="MobiDB-lite"/>
    </source>
</evidence>
<name>A0A1S4BEC3_TOBAC</name>
<dbReference type="OrthoDB" id="1298845at2759"/>
<accession>A0A1S4BEC3</accession>